<feature type="compositionally biased region" description="Polar residues" evidence="2">
    <location>
        <begin position="414"/>
        <end position="425"/>
    </location>
</feature>
<dbReference type="EMBL" id="DS470365">
    <property type="protein sequence ID" value="EDO29667.1"/>
    <property type="molecule type" value="Genomic_DNA"/>
</dbReference>
<dbReference type="InParanoid" id="A7T303"/>
<feature type="region of interest" description="Disordered" evidence="2">
    <location>
        <begin position="257"/>
        <end position="290"/>
    </location>
</feature>
<sequence>MARPIFGALHVLTSIDCKHWNTIIVAEKVLNSRTIRRSTRSLESQNSAGDTGDDSVFSDRLRIDVDSTGDEDGPINRPLNHLAETGDSGVGPSPRSPYQQTLGDTSPPPPWLQDELDQAEVISLSSSSMSSKSSSIRQSSTDGSSVPVWLKKELQDAEYIPMDKDSLDGSHTPSLHLSQASSVTSVGIQCSLGTGDESDVEKGLLQRILHLEDESKQLRKTIQEQVTQIKSLQHEKSLLIENQSKFWGLVDSWHRDCQRASQQTPPSPRQASNRKMPPRPTGVNGTMSTSTCRYSWRPKISREIPIRHLSSYYSSQTTTAACHLTSPRKNMLKFLTLKFRNQSLNEVRPFEPQGFLRQDTEIQNVEKGDEEDEEILSINDEVSTNNNNNNEESAEDLDSTKQTACIEREDSSDQENQPPFQLNDGLNNVLSNDFLPIQGMDIPNTTVSDCASFAAEKRKWSQMNSKFLHQLQSGTDSSSDDEIKELCSRRPSHFSSSSPPGKVTVLSKHSAFCARIRPTEGYGHGHTRKKHRVIICEERPWLNFEKMQQKTLSKKYSHTASRPRVVRIRNISHASTNLRPVFNCDPAIRSFRPIPLNAAFNLAPVEEPGCAF</sequence>
<dbReference type="eggNOG" id="ENOG502QQDQ">
    <property type="taxonomic scope" value="Eukaryota"/>
</dbReference>
<evidence type="ECO:0000256" key="1">
    <source>
        <dbReference type="SAM" id="Coils"/>
    </source>
</evidence>
<feature type="region of interest" description="Disordered" evidence="2">
    <location>
        <begin position="406"/>
        <end position="425"/>
    </location>
</feature>
<dbReference type="PANTHER" id="PTHR41142">
    <property type="entry name" value="SI:DKEY-16J16.4"/>
    <property type="match status" value="1"/>
</dbReference>
<gene>
    <name evidence="3" type="ORF">NEMVEDRAFT_v1g248643</name>
</gene>
<feature type="compositionally biased region" description="Polar residues" evidence="2">
    <location>
        <begin position="259"/>
        <end position="273"/>
    </location>
</feature>
<dbReference type="Proteomes" id="UP000001593">
    <property type="component" value="Unassembled WGS sequence"/>
</dbReference>
<evidence type="ECO:0000313" key="3">
    <source>
        <dbReference type="EMBL" id="EDO29667.1"/>
    </source>
</evidence>
<dbReference type="GO" id="GO:0048013">
    <property type="term" value="P:ephrin receptor signaling pathway"/>
    <property type="evidence" value="ECO:0000318"/>
    <property type="project" value="GO_Central"/>
</dbReference>
<evidence type="ECO:0000313" key="4">
    <source>
        <dbReference type="Proteomes" id="UP000001593"/>
    </source>
</evidence>
<feature type="region of interest" description="Disordered" evidence="2">
    <location>
        <begin position="471"/>
        <end position="502"/>
    </location>
</feature>
<accession>A7T303</accession>
<feature type="region of interest" description="Disordered" evidence="2">
    <location>
        <begin position="382"/>
        <end position="401"/>
    </location>
</feature>
<keyword evidence="1" id="KW-0175">Coiled coil</keyword>
<dbReference type="GO" id="GO:0007422">
    <property type="term" value="P:peripheral nervous system development"/>
    <property type="evidence" value="ECO:0000318"/>
    <property type="project" value="GO_Central"/>
</dbReference>
<name>A7T303_NEMVE</name>
<keyword evidence="4" id="KW-1185">Reference proteome</keyword>
<organism evidence="3 4">
    <name type="scientific">Nematostella vectensis</name>
    <name type="common">Starlet sea anemone</name>
    <dbReference type="NCBI Taxonomy" id="45351"/>
    <lineage>
        <taxon>Eukaryota</taxon>
        <taxon>Metazoa</taxon>
        <taxon>Cnidaria</taxon>
        <taxon>Anthozoa</taxon>
        <taxon>Hexacorallia</taxon>
        <taxon>Actiniaria</taxon>
        <taxon>Edwardsiidae</taxon>
        <taxon>Nematostella</taxon>
    </lineage>
</organism>
<dbReference type="AlphaFoldDB" id="A7T303"/>
<feature type="compositionally biased region" description="Low complexity" evidence="2">
    <location>
        <begin position="124"/>
        <end position="140"/>
    </location>
</feature>
<dbReference type="HOGENOM" id="CLU_446417_0_0_1"/>
<proteinExistence type="predicted"/>
<dbReference type="STRING" id="45351.A7T303"/>
<feature type="coiled-coil region" evidence="1">
    <location>
        <begin position="208"/>
        <end position="235"/>
    </location>
</feature>
<reference evidence="3 4" key="1">
    <citation type="journal article" date="2007" name="Science">
        <title>Sea anemone genome reveals ancestral eumetazoan gene repertoire and genomic organization.</title>
        <authorList>
            <person name="Putnam N.H."/>
            <person name="Srivastava M."/>
            <person name="Hellsten U."/>
            <person name="Dirks B."/>
            <person name="Chapman J."/>
            <person name="Salamov A."/>
            <person name="Terry A."/>
            <person name="Shapiro H."/>
            <person name="Lindquist E."/>
            <person name="Kapitonov V.V."/>
            <person name="Jurka J."/>
            <person name="Genikhovich G."/>
            <person name="Grigoriev I.V."/>
            <person name="Lucas S.M."/>
            <person name="Steele R.E."/>
            <person name="Finnerty J.R."/>
            <person name="Technau U."/>
            <person name="Martindale M.Q."/>
            <person name="Rokhsar D.S."/>
        </authorList>
    </citation>
    <scope>NUCLEOTIDE SEQUENCE [LARGE SCALE GENOMIC DNA]</scope>
    <source>
        <strain evidence="4">CH2 X CH6</strain>
    </source>
</reference>
<protein>
    <submittedName>
        <fullName evidence="3">Uncharacterized protein</fullName>
    </submittedName>
</protein>
<evidence type="ECO:0000256" key="2">
    <source>
        <dbReference type="SAM" id="MobiDB-lite"/>
    </source>
</evidence>
<feature type="region of interest" description="Disordered" evidence="2">
    <location>
        <begin position="36"/>
        <end position="113"/>
    </location>
</feature>
<dbReference type="PANTHER" id="PTHR41142:SF1">
    <property type="entry name" value="SI:DKEY-16J16.4"/>
    <property type="match status" value="1"/>
</dbReference>
<feature type="region of interest" description="Disordered" evidence="2">
    <location>
        <begin position="124"/>
        <end position="143"/>
    </location>
</feature>